<dbReference type="InterPro" id="IPR029052">
    <property type="entry name" value="Metallo-depent_PP-like"/>
</dbReference>
<keyword evidence="3" id="KW-0812">Transmembrane</keyword>
<keyword evidence="3" id="KW-1133">Transmembrane helix</keyword>
<sequence length="451" mass="49427">MSLSRVESRKQQQKQEQHRSRKRRRRGIINFCLAVLILIGLAFIFQYDRIESIYESIAGKLKNEQPPIHVVQNPYSDPEAAIQEESPGAGTSVEEEGKAADDTDEDGSGGTNVIEPESSEAEGEGEQSPAAPVEPEEEAVIQLAFVGDILQGEYINSYLEKEGFSYPYEQALFHLTSADITAGNLEMPITRVNNPADKTYVFRGQPEALSGIVEAGIDIVSLANNHTLDHGIDGLLDTRKYLDEYGIAHVGAGNNAEEAYEPVILEANGIKVAYVATSRVLPETSWKATPYQAGLAESYAPEQTIEAIEKVEAEAHITVVLVHWGLEREDSPEPYQLDLARRYIDAGADIVIGSHPHVLQGFEQYNGKWIAYSLGNFAFSAHPKGRQAETGVLTATCNAKAECEAQFAPMKIVNAQPTPVEGEQAKNILAFLESVSFDVKLDERGNLKKSP</sequence>
<evidence type="ECO:0000256" key="2">
    <source>
        <dbReference type="SAM" id="MobiDB-lite"/>
    </source>
</evidence>
<accession>A0ABW1V4G9</accession>
<dbReference type="Gene3D" id="3.60.21.10">
    <property type="match status" value="1"/>
</dbReference>
<keyword evidence="6" id="KW-1185">Reference proteome</keyword>
<dbReference type="SMART" id="SM00854">
    <property type="entry name" value="PGA_cap"/>
    <property type="match status" value="1"/>
</dbReference>
<dbReference type="InterPro" id="IPR019079">
    <property type="entry name" value="Capsule_synth_CapA"/>
</dbReference>
<protein>
    <submittedName>
        <fullName evidence="5">CapA family protein</fullName>
    </submittedName>
</protein>
<dbReference type="CDD" id="cd07381">
    <property type="entry name" value="MPP_CapA"/>
    <property type="match status" value="1"/>
</dbReference>
<comment type="similarity">
    <text evidence="1">Belongs to the CapA family.</text>
</comment>
<proteinExistence type="inferred from homology"/>
<evidence type="ECO:0000313" key="6">
    <source>
        <dbReference type="Proteomes" id="UP001596233"/>
    </source>
</evidence>
<reference evidence="6" key="1">
    <citation type="journal article" date="2019" name="Int. J. Syst. Evol. Microbiol.">
        <title>The Global Catalogue of Microorganisms (GCM) 10K type strain sequencing project: providing services to taxonomists for standard genome sequencing and annotation.</title>
        <authorList>
            <consortium name="The Broad Institute Genomics Platform"/>
            <consortium name="The Broad Institute Genome Sequencing Center for Infectious Disease"/>
            <person name="Wu L."/>
            <person name="Ma J."/>
        </authorList>
    </citation>
    <scope>NUCLEOTIDE SEQUENCE [LARGE SCALE GENOMIC DNA]</scope>
    <source>
        <strain evidence="6">PCU 280</strain>
    </source>
</reference>
<evidence type="ECO:0000256" key="1">
    <source>
        <dbReference type="ARBA" id="ARBA00005662"/>
    </source>
</evidence>
<gene>
    <name evidence="5" type="ORF">ACFP56_07810</name>
</gene>
<dbReference type="RefSeq" id="WP_379232985.1">
    <property type="nucleotide sequence ID" value="NZ_JBHSTE010000002.1"/>
</dbReference>
<name>A0ABW1V4G9_9BACL</name>
<dbReference type="InterPro" id="IPR052169">
    <property type="entry name" value="CW_Biosynth-Accessory"/>
</dbReference>
<dbReference type="SUPFAM" id="SSF56300">
    <property type="entry name" value="Metallo-dependent phosphatases"/>
    <property type="match status" value="1"/>
</dbReference>
<dbReference type="Proteomes" id="UP001596233">
    <property type="component" value="Unassembled WGS sequence"/>
</dbReference>
<dbReference type="Pfam" id="PF09587">
    <property type="entry name" value="PGA_cap"/>
    <property type="match status" value="1"/>
</dbReference>
<comment type="caution">
    <text evidence="5">The sequence shown here is derived from an EMBL/GenBank/DDBJ whole genome shotgun (WGS) entry which is preliminary data.</text>
</comment>
<evidence type="ECO:0000259" key="4">
    <source>
        <dbReference type="SMART" id="SM00854"/>
    </source>
</evidence>
<feature type="domain" description="Capsule synthesis protein CapA" evidence="4">
    <location>
        <begin position="142"/>
        <end position="381"/>
    </location>
</feature>
<keyword evidence="3" id="KW-0472">Membrane</keyword>
<feature type="compositionally biased region" description="Basic and acidic residues" evidence="2">
    <location>
        <begin position="1"/>
        <end position="18"/>
    </location>
</feature>
<feature type="transmembrane region" description="Helical" evidence="3">
    <location>
        <begin position="28"/>
        <end position="47"/>
    </location>
</feature>
<feature type="region of interest" description="Disordered" evidence="2">
    <location>
        <begin position="1"/>
        <end position="22"/>
    </location>
</feature>
<dbReference type="EMBL" id="JBHSTE010000002">
    <property type="protein sequence ID" value="MFC6332528.1"/>
    <property type="molecule type" value="Genomic_DNA"/>
</dbReference>
<feature type="region of interest" description="Disordered" evidence="2">
    <location>
        <begin position="81"/>
        <end position="136"/>
    </location>
</feature>
<dbReference type="PANTHER" id="PTHR33393">
    <property type="entry name" value="POLYGLUTAMINE SYNTHESIS ACCESSORY PROTEIN RV0574C-RELATED"/>
    <property type="match status" value="1"/>
</dbReference>
<evidence type="ECO:0000313" key="5">
    <source>
        <dbReference type="EMBL" id="MFC6332528.1"/>
    </source>
</evidence>
<dbReference type="PANTHER" id="PTHR33393:SF13">
    <property type="entry name" value="PGA BIOSYNTHESIS PROTEIN CAPA"/>
    <property type="match status" value="1"/>
</dbReference>
<organism evidence="5 6">
    <name type="scientific">Paenibacillus septentrionalis</name>
    <dbReference type="NCBI Taxonomy" id="429342"/>
    <lineage>
        <taxon>Bacteria</taxon>
        <taxon>Bacillati</taxon>
        <taxon>Bacillota</taxon>
        <taxon>Bacilli</taxon>
        <taxon>Bacillales</taxon>
        <taxon>Paenibacillaceae</taxon>
        <taxon>Paenibacillus</taxon>
    </lineage>
</organism>
<evidence type="ECO:0000256" key="3">
    <source>
        <dbReference type="SAM" id="Phobius"/>
    </source>
</evidence>